<accession>A0AAW6T620</accession>
<name>A0AAW6T620_9MICO</name>
<evidence type="ECO:0000256" key="2">
    <source>
        <dbReference type="SAM" id="MobiDB-lite"/>
    </source>
</evidence>
<evidence type="ECO:0000313" key="4">
    <source>
        <dbReference type="Proteomes" id="UP001321506"/>
    </source>
</evidence>
<organism evidence="3 4">
    <name type="scientific">Ruicaihuangia caeni</name>
    <dbReference type="NCBI Taxonomy" id="3042517"/>
    <lineage>
        <taxon>Bacteria</taxon>
        <taxon>Bacillati</taxon>
        <taxon>Actinomycetota</taxon>
        <taxon>Actinomycetes</taxon>
        <taxon>Micrococcales</taxon>
        <taxon>Microbacteriaceae</taxon>
        <taxon>Ruicaihuangia</taxon>
    </lineage>
</organism>
<dbReference type="Proteomes" id="UP001321506">
    <property type="component" value="Unassembled WGS sequence"/>
</dbReference>
<feature type="compositionally biased region" description="Low complexity" evidence="2">
    <location>
        <begin position="266"/>
        <end position="287"/>
    </location>
</feature>
<protein>
    <submittedName>
        <fullName evidence="3">Tetratricopeptide repeat protein</fullName>
    </submittedName>
</protein>
<dbReference type="Gene3D" id="1.25.40.10">
    <property type="entry name" value="Tetratricopeptide repeat domain"/>
    <property type="match status" value="1"/>
</dbReference>
<keyword evidence="1" id="KW-0802">TPR repeat</keyword>
<dbReference type="SMART" id="SM00028">
    <property type="entry name" value="TPR"/>
    <property type="match status" value="2"/>
</dbReference>
<dbReference type="AlphaFoldDB" id="A0AAW6T620"/>
<sequence>MSIVLGYDPVTLREKVDLQALGARLEEIGELRSTSALNEKVGLLRLAGQLDEALDVANAAVRLARFGGDREELVLARVRRAQVQQYQGKYETALVELTDCANEANAHDWPAAEAFALQHRGKVWFDQREYEKALRDFREALTIRVRIKASANQIDSSMVAVAVAESFVAPELVQHGRADAAGAGTAAPDLEHVAPAHAGSLAPVDMSAAASALHEGDVAASIDAVEGVRPRGTDALVPRTGAASASAGIGAGGGLGGGVGGGLWSAASAPSSGEPAAVIDAPAVDPASTDTPLFDLRDADGQRLDQGGASERGAQ</sequence>
<evidence type="ECO:0000256" key="1">
    <source>
        <dbReference type="PROSITE-ProRule" id="PRU00339"/>
    </source>
</evidence>
<keyword evidence="4" id="KW-1185">Reference proteome</keyword>
<feature type="repeat" description="TPR" evidence="1">
    <location>
        <begin position="114"/>
        <end position="147"/>
    </location>
</feature>
<evidence type="ECO:0000313" key="3">
    <source>
        <dbReference type="EMBL" id="MDI2098521.1"/>
    </source>
</evidence>
<dbReference type="SUPFAM" id="SSF48452">
    <property type="entry name" value="TPR-like"/>
    <property type="match status" value="1"/>
</dbReference>
<dbReference type="InterPro" id="IPR019734">
    <property type="entry name" value="TPR_rpt"/>
</dbReference>
<dbReference type="InterPro" id="IPR011990">
    <property type="entry name" value="TPR-like_helical_dom_sf"/>
</dbReference>
<gene>
    <name evidence="3" type="ORF">QF206_06040</name>
</gene>
<proteinExistence type="predicted"/>
<dbReference type="RefSeq" id="WP_281488311.1">
    <property type="nucleotide sequence ID" value="NZ_CP159582.1"/>
</dbReference>
<comment type="caution">
    <text evidence="3">The sequence shown here is derived from an EMBL/GenBank/DDBJ whole genome shotgun (WGS) entry which is preliminary data.</text>
</comment>
<dbReference type="PROSITE" id="PS50005">
    <property type="entry name" value="TPR"/>
    <property type="match status" value="1"/>
</dbReference>
<dbReference type="EMBL" id="JASATX010000002">
    <property type="protein sequence ID" value="MDI2098521.1"/>
    <property type="molecule type" value="Genomic_DNA"/>
</dbReference>
<feature type="region of interest" description="Disordered" evidence="2">
    <location>
        <begin position="266"/>
        <end position="315"/>
    </location>
</feature>
<reference evidence="3 4" key="1">
    <citation type="submission" date="2023-04" db="EMBL/GenBank/DDBJ databases">
        <title>Klugiella caeni sp. nov. isolated from the sludge of biochemical tank.</title>
        <authorList>
            <person name="Geng K."/>
        </authorList>
    </citation>
    <scope>NUCLEOTIDE SEQUENCE [LARGE SCALE GENOMIC DNA]</scope>
    <source>
        <strain evidence="3 4">YN-L-19</strain>
    </source>
</reference>